<keyword evidence="7" id="KW-1185">Reference proteome</keyword>
<evidence type="ECO:0000256" key="5">
    <source>
        <dbReference type="SAM" id="MobiDB-lite"/>
    </source>
</evidence>
<feature type="region of interest" description="Disordered" evidence="5">
    <location>
        <begin position="66"/>
        <end position="85"/>
    </location>
</feature>
<dbReference type="CDD" id="cd23767">
    <property type="entry name" value="IQCD"/>
    <property type="match status" value="1"/>
</dbReference>
<keyword evidence="4" id="KW-0539">Nucleus</keyword>
<dbReference type="Proteomes" id="UP001220324">
    <property type="component" value="Unassembled WGS sequence"/>
</dbReference>
<dbReference type="InterPro" id="IPR000048">
    <property type="entry name" value="IQ_motif_EF-hand-BS"/>
</dbReference>
<evidence type="ECO:0000313" key="7">
    <source>
        <dbReference type="Proteomes" id="UP001220324"/>
    </source>
</evidence>
<protein>
    <recommendedName>
        <fullName evidence="8">IQ calmodulin-binding motif protein</fullName>
    </recommendedName>
</protein>
<keyword evidence="3" id="KW-0963">Cytoplasm</keyword>
<evidence type="ECO:0000313" key="6">
    <source>
        <dbReference type="EMBL" id="KAJ5526385.1"/>
    </source>
</evidence>
<sequence length="455" mass="51959">MTQTGVSPQLPSRTATEQMKNICLDDVTAYHGREEKAARTIQRVYRGYRTRREIWGFSVAASTRGLETPRNAETDPFDEDEQRNPDIVADKSPARKNWQRAVSVAIQAGGDDDRIVESAARARVNPSDKANQIRAATAKTMDLPYFLEMVDVKHRHGSNLRAYHNVWKDSPSNENFFYWLDYGEGKDVDLEHRPRERLEKEQIRYLSREERQNYMVKVDDNGLFRWVKNDELVETDNKRFKDSIHGVVRMDDRTPGFRGNSTSETPPSEPELSSSFSSPRTPPNDDSLEKAQLTTDQDYELGKAVKKFSHIKPEAIYDHFAGTFSKRDGMWIFVADTSFRIYIGIKEPGAFQHSSFLRGGRIAAAGMLKIRHGQLRSLAPLSGHYRPHVANFRAFHHSLQERGVDLSRVSISKSYAVLAGIEGFALTKRKVHSVQEKLGEAKQKLHLPRQDEKVQ</sequence>
<dbReference type="InterPro" id="IPR044159">
    <property type="entry name" value="IQM"/>
</dbReference>
<dbReference type="GO" id="GO:0005634">
    <property type="term" value="C:nucleus"/>
    <property type="evidence" value="ECO:0007669"/>
    <property type="project" value="UniProtKB-SubCell"/>
</dbReference>
<evidence type="ECO:0000256" key="3">
    <source>
        <dbReference type="ARBA" id="ARBA00022490"/>
    </source>
</evidence>
<feature type="compositionally biased region" description="Low complexity" evidence="5">
    <location>
        <begin position="261"/>
        <end position="279"/>
    </location>
</feature>
<dbReference type="Pfam" id="PF00612">
    <property type="entry name" value="IQ"/>
    <property type="match status" value="1"/>
</dbReference>
<dbReference type="AlphaFoldDB" id="A0AAD6GC92"/>
<evidence type="ECO:0000256" key="1">
    <source>
        <dbReference type="ARBA" id="ARBA00004123"/>
    </source>
</evidence>
<dbReference type="PANTHER" id="PTHR31250:SF27">
    <property type="entry name" value="IQ DOMAIN-CONTAINING PROTEIN IQM5"/>
    <property type="match status" value="1"/>
</dbReference>
<proteinExistence type="predicted"/>
<evidence type="ECO:0000256" key="2">
    <source>
        <dbReference type="ARBA" id="ARBA00004496"/>
    </source>
</evidence>
<dbReference type="GO" id="GO:0005737">
    <property type="term" value="C:cytoplasm"/>
    <property type="evidence" value="ECO:0007669"/>
    <property type="project" value="UniProtKB-SubCell"/>
</dbReference>
<comment type="subcellular location">
    <subcellularLocation>
        <location evidence="2">Cytoplasm</location>
    </subcellularLocation>
    <subcellularLocation>
        <location evidence="1">Nucleus</location>
    </subcellularLocation>
</comment>
<gene>
    <name evidence="6" type="ORF">N7494_013035</name>
</gene>
<dbReference type="PANTHER" id="PTHR31250">
    <property type="entry name" value="IQ DOMAIN-CONTAINING PROTEIN IQM3"/>
    <property type="match status" value="1"/>
</dbReference>
<name>A0AAD6GC92_9EURO</name>
<evidence type="ECO:0008006" key="8">
    <source>
        <dbReference type="Google" id="ProtNLM"/>
    </source>
</evidence>
<dbReference type="EMBL" id="JAQIZZ010000008">
    <property type="protein sequence ID" value="KAJ5526385.1"/>
    <property type="molecule type" value="Genomic_DNA"/>
</dbReference>
<reference evidence="6 7" key="1">
    <citation type="journal article" date="2023" name="IMA Fungus">
        <title>Comparative genomic study of the Penicillium genus elucidates a diverse pangenome and 15 lateral gene transfer events.</title>
        <authorList>
            <person name="Petersen C."/>
            <person name="Sorensen T."/>
            <person name="Nielsen M.R."/>
            <person name="Sondergaard T.E."/>
            <person name="Sorensen J.L."/>
            <person name="Fitzpatrick D.A."/>
            <person name="Frisvad J.C."/>
            <person name="Nielsen K.L."/>
        </authorList>
    </citation>
    <scope>NUCLEOTIDE SEQUENCE [LARGE SCALE GENOMIC DNA]</scope>
    <source>
        <strain evidence="6 7">IBT 35679</strain>
    </source>
</reference>
<evidence type="ECO:0000256" key="4">
    <source>
        <dbReference type="ARBA" id="ARBA00023242"/>
    </source>
</evidence>
<feature type="region of interest" description="Disordered" evidence="5">
    <location>
        <begin position="251"/>
        <end position="289"/>
    </location>
</feature>
<organism evidence="6 7">
    <name type="scientific">Penicillium frequentans</name>
    <dbReference type="NCBI Taxonomy" id="3151616"/>
    <lineage>
        <taxon>Eukaryota</taxon>
        <taxon>Fungi</taxon>
        <taxon>Dikarya</taxon>
        <taxon>Ascomycota</taxon>
        <taxon>Pezizomycotina</taxon>
        <taxon>Eurotiomycetes</taxon>
        <taxon>Eurotiomycetidae</taxon>
        <taxon>Eurotiales</taxon>
        <taxon>Aspergillaceae</taxon>
        <taxon>Penicillium</taxon>
    </lineage>
</organism>
<comment type="caution">
    <text evidence="6">The sequence shown here is derived from an EMBL/GenBank/DDBJ whole genome shotgun (WGS) entry which is preliminary data.</text>
</comment>
<accession>A0AAD6GC92</accession>
<dbReference type="PROSITE" id="PS50096">
    <property type="entry name" value="IQ"/>
    <property type="match status" value="1"/>
</dbReference>